<dbReference type="EMBL" id="FXYG01000002">
    <property type="protein sequence ID" value="SMX40557.1"/>
    <property type="molecule type" value="Genomic_DNA"/>
</dbReference>
<dbReference type="Pfam" id="PF13579">
    <property type="entry name" value="Glyco_trans_4_4"/>
    <property type="match status" value="1"/>
</dbReference>
<organism evidence="2 3">
    <name type="scientific">Ruegeria arenilitoris</name>
    <dbReference type="NCBI Taxonomy" id="1173585"/>
    <lineage>
        <taxon>Bacteria</taxon>
        <taxon>Pseudomonadati</taxon>
        <taxon>Pseudomonadota</taxon>
        <taxon>Alphaproteobacteria</taxon>
        <taxon>Rhodobacterales</taxon>
        <taxon>Roseobacteraceae</taxon>
        <taxon>Ruegeria</taxon>
    </lineage>
</organism>
<evidence type="ECO:0000313" key="2">
    <source>
        <dbReference type="EMBL" id="SMX40557.1"/>
    </source>
</evidence>
<dbReference type="PANTHER" id="PTHR12526">
    <property type="entry name" value="GLYCOSYLTRANSFERASE"/>
    <property type="match status" value="1"/>
</dbReference>
<keyword evidence="2" id="KW-0808">Transferase</keyword>
<protein>
    <submittedName>
        <fullName evidence="2">N-acetylgalactosamine-N, N'-diacetylbacillosaminyl-diphospho-undecaprenol 4-alpha-N-acetylgalactosaminyltransferase</fullName>
        <ecNumber evidence="2">2.4.1.291</ecNumber>
    </submittedName>
</protein>
<dbReference type="InterPro" id="IPR028098">
    <property type="entry name" value="Glyco_trans_4-like_N"/>
</dbReference>
<accession>A0A238KDD4</accession>
<sequence length="377" mass="40688">MKILIVQGGFGAGGAEKIVSVLAAHRIGLGDQVSVAGMTMPEDGSYFSFPDSVSLLVAEGGYDGFKGLKQLARLRRIRRFIRDENPDVVVSFLTKINVLTLAAALGRDVPVIVSERNNPIVQNANPVWRHAQNILGHRASTVVMQTERVRQDLPPSLRSKAQVIPNPCAPIEGAAQLLGSGGNRLVAVGRLDPQKGFDLLIDAMSEIIQKNPDARLTIFGEGPERAALEAQRDRLGLQGVISLPGASDTPGAWMKGADILVFSSRFEGFPNVVAEATVAGLPVVSFDCPYGPRELIRHGENGLLVAPEDTAELARAVLQLSEDPELLDKMRQGYQHNRDWLAPDSILEKWDRIIADAAHRRVGAGGENGHSTCRPES</sequence>
<dbReference type="SUPFAM" id="SSF53756">
    <property type="entry name" value="UDP-Glycosyltransferase/glycogen phosphorylase"/>
    <property type="match status" value="1"/>
</dbReference>
<dbReference type="EC" id="2.4.1.291" evidence="2"/>
<gene>
    <name evidence="2" type="primary">pglJ</name>
    <name evidence="2" type="ORF">RUA8715_01710</name>
</gene>
<evidence type="ECO:0000313" key="3">
    <source>
        <dbReference type="Proteomes" id="UP000202485"/>
    </source>
</evidence>
<keyword evidence="2" id="KW-0328">Glycosyltransferase</keyword>
<dbReference type="Proteomes" id="UP000202485">
    <property type="component" value="Unassembled WGS sequence"/>
</dbReference>
<dbReference type="GO" id="GO:0016757">
    <property type="term" value="F:glycosyltransferase activity"/>
    <property type="evidence" value="ECO:0007669"/>
    <property type="project" value="UniProtKB-KW"/>
</dbReference>
<dbReference type="AlphaFoldDB" id="A0A238KDD4"/>
<evidence type="ECO:0000259" key="1">
    <source>
        <dbReference type="Pfam" id="PF13579"/>
    </source>
</evidence>
<dbReference type="OrthoDB" id="9790710at2"/>
<dbReference type="CDD" id="cd03820">
    <property type="entry name" value="GT4_AmsD-like"/>
    <property type="match status" value="1"/>
</dbReference>
<dbReference type="RefSeq" id="WP_093963254.1">
    <property type="nucleotide sequence ID" value="NZ_FXYG01000002.1"/>
</dbReference>
<dbReference type="Pfam" id="PF13692">
    <property type="entry name" value="Glyco_trans_1_4"/>
    <property type="match status" value="1"/>
</dbReference>
<dbReference type="Gene3D" id="3.40.50.2000">
    <property type="entry name" value="Glycogen Phosphorylase B"/>
    <property type="match status" value="2"/>
</dbReference>
<name>A0A238KDD4_9RHOB</name>
<reference evidence="3" key="1">
    <citation type="submission" date="2017-05" db="EMBL/GenBank/DDBJ databases">
        <authorList>
            <person name="Rodrigo-Torres L."/>
            <person name="Arahal R. D."/>
            <person name="Lucena T."/>
        </authorList>
    </citation>
    <scope>NUCLEOTIDE SEQUENCE [LARGE SCALE GENOMIC DNA]</scope>
    <source>
        <strain evidence="3">CECT 8715</strain>
    </source>
</reference>
<feature type="domain" description="Glycosyltransferase subfamily 4-like N-terminal" evidence="1">
    <location>
        <begin position="13"/>
        <end position="166"/>
    </location>
</feature>
<proteinExistence type="predicted"/>
<keyword evidence="3" id="KW-1185">Reference proteome</keyword>